<feature type="transmembrane region" description="Helical" evidence="7">
    <location>
        <begin position="195"/>
        <end position="216"/>
    </location>
</feature>
<dbReference type="OrthoDB" id="9812221at2"/>
<evidence type="ECO:0000256" key="2">
    <source>
        <dbReference type="ARBA" id="ARBA00022448"/>
    </source>
</evidence>
<feature type="transmembrane region" description="Helical" evidence="7">
    <location>
        <begin position="222"/>
        <end position="240"/>
    </location>
</feature>
<evidence type="ECO:0000256" key="4">
    <source>
        <dbReference type="ARBA" id="ARBA00022692"/>
    </source>
</evidence>
<feature type="transmembrane region" description="Helical" evidence="7">
    <location>
        <begin position="353"/>
        <end position="377"/>
    </location>
</feature>
<evidence type="ECO:0000313" key="10">
    <source>
        <dbReference type="Proteomes" id="UP000245020"/>
    </source>
</evidence>
<accession>A0A2U2AD23</accession>
<dbReference type="Gene3D" id="1.20.1720.10">
    <property type="entry name" value="Multidrug resistance protein D"/>
    <property type="match status" value="1"/>
</dbReference>
<dbReference type="PROSITE" id="PS50850">
    <property type="entry name" value="MFS"/>
    <property type="match status" value="1"/>
</dbReference>
<dbReference type="GO" id="GO:0022857">
    <property type="term" value="F:transmembrane transporter activity"/>
    <property type="evidence" value="ECO:0007669"/>
    <property type="project" value="InterPro"/>
</dbReference>
<gene>
    <name evidence="9" type="ORF">DC083_09445</name>
</gene>
<feature type="transmembrane region" description="Helical" evidence="7">
    <location>
        <begin position="465"/>
        <end position="490"/>
    </location>
</feature>
<protein>
    <submittedName>
        <fullName evidence="9">MFS transporter</fullName>
    </submittedName>
</protein>
<feature type="transmembrane region" description="Helical" evidence="7">
    <location>
        <begin position="398"/>
        <end position="419"/>
    </location>
</feature>
<dbReference type="Gene3D" id="1.20.1250.20">
    <property type="entry name" value="MFS general substrate transporter like domains"/>
    <property type="match status" value="1"/>
</dbReference>
<dbReference type="EMBL" id="QEWQ01000006">
    <property type="protein sequence ID" value="PWD80517.1"/>
    <property type="molecule type" value="Genomic_DNA"/>
</dbReference>
<evidence type="ECO:0000313" key="9">
    <source>
        <dbReference type="EMBL" id="PWD80517.1"/>
    </source>
</evidence>
<evidence type="ECO:0000256" key="5">
    <source>
        <dbReference type="ARBA" id="ARBA00022989"/>
    </source>
</evidence>
<feature type="transmembrane region" description="Helical" evidence="7">
    <location>
        <begin position="43"/>
        <end position="61"/>
    </location>
</feature>
<organism evidence="9 10">
    <name type="scientific">Ignatzschineria ureiclastica</name>
    <dbReference type="NCBI Taxonomy" id="472582"/>
    <lineage>
        <taxon>Bacteria</taxon>
        <taxon>Pseudomonadati</taxon>
        <taxon>Pseudomonadota</taxon>
        <taxon>Gammaproteobacteria</taxon>
        <taxon>Cardiobacteriales</taxon>
        <taxon>Ignatzschineriaceae</taxon>
        <taxon>Ignatzschineria</taxon>
    </lineage>
</organism>
<reference evidence="10" key="1">
    <citation type="submission" date="2018-05" db="EMBL/GenBank/DDBJ databases">
        <title>Ignatzschineria dubaiensis sp. nov., isolated from necrotic foot tissues of dromedaries (Camelus dromedarius) and associated maggots in Dubai, United Arab Emirates.</title>
        <authorList>
            <person name="Tsang C.C."/>
            <person name="Tang J.Y.M."/>
            <person name="Fong J.Y.H."/>
            <person name="Kinne J."/>
            <person name="Lee H.H."/>
            <person name="Joseph M."/>
            <person name="Jose S."/>
            <person name="Schuster R.K."/>
            <person name="Tang Y."/>
            <person name="Sivakumar S."/>
            <person name="Chen J.H.K."/>
            <person name="Teng J.L.L."/>
            <person name="Lau S.K.P."/>
            <person name="Wernery U."/>
            <person name="Woo P.C.Y."/>
        </authorList>
    </citation>
    <scope>NUCLEOTIDE SEQUENCE [LARGE SCALE GENOMIC DNA]</scope>
    <source>
        <strain evidence="10">KCTC 22644</strain>
    </source>
</reference>
<keyword evidence="2" id="KW-0813">Transport</keyword>
<comment type="subcellular location">
    <subcellularLocation>
        <location evidence="1">Cell membrane</location>
        <topology evidence="1">Multi-pass membrane protein</topology>
    </subcellularLocation>
</comment>
<dbReference type="SUPFAM" id="SSF103473">
    <property type="entry name" value="MFS general substrate transporter"/>
    <property type="match status" value="1"/>
</dbReference>
<keyword evidence="6 7" id="KW-0472">Membrane</keyword>
<dbReference type="Proteomes" id="UP000245020">
    <property type="component" value="Unassembled WGS sequence"/>
</dbReference>
<evidence type="ECO:0000259" key="8">
    <source>
        <dbReference type="PROSITE" id="PS50850"/>
    </source>
</evidence>
<dbReference type="CDD" id="cd17321">
    <property type="entry name" value="MFS_MMR_MDR_like"/>
    <property type="match status" value="1"/>
</dbReference>
<evidence type="ECO:0000256" key="1">
    <source>
        <dbReference type="ARBA" id="ARBA00004651"/>
    </source>
</evidence>
<keyword evidence="4 7" id="KW-0812">Transmembrane</keyword>
<keyword evidence="5 7" id="KW-1133">Transmembrane helix</keyword>
<feature type="transmembrane region" description="Helical" evidence="7">
    <location>
        <begin position="131"/>
        <end position="151"/>
    </location>
</feature>
<feature type="transmembrane region" description="Helical" evidence="7">
    <location>
        <begin position="157"/>
        <end position="183"/>
    </location>
</feature>
<dbReference type="Pfam" id="PF07690">
    <property type="entry name" value="MFS_1"/>
    <property type="match status" value="1"/>
</dbReference>
<evidence type="ECO:0000256" key="3">
    <source>
        <dbReference type="ARBA" id="ARBA00022475"/>
    </source>
</evidence>
<feature type="transmembrane region" description="Helical" evidence="7">
    <location>
        <begin position="327"/>
        <end position="347"/>
    </location>
</feature>
<feature type="transmembrane region" description="Helical" evidence="7">
    <location>
        <begin position="300"/>
        <end position="320"/>
    </location>
</feature>
<dbReference type="GO" id="GO:0005886">
    <property type="term" value="C:plasma membrane"/>
    <property type="evidence" value="ECO:0007669"/>
    <property type="project" value="UniProtKB-SubCell"/>
</dbReference>
<dbReference type="PANTHER" id="PTHR42718">
    <property type="entry name" value="MAJOR FACILITATOR SUPERFAMILY MULTIDRUG TRANSPORTER MFSC"/>
    <property type="match status" value="1"/>
</dbReference>
<evidence type="ECO:0000256" key="7">
    <source>
        <dbReference type="SAM" id="Phobius"/>
    </source>
</evidence>
<proteinExistence type="predicted"/>
<dbReference type="PRINTS" id="PR01036">
    <property type="entry name" value="TCRTETB"/>
</dbReference>
<feature type="transmembrane region" description="Helical" evidence="7">
    <location>
        <begin position="261"/>
        <end position="280"/>
    </location>
</feature>
<feature type="transmembrane region" description="Helical" evidence="7">
    <location>
        <begin position="98"/>
        <end position="119"/>
    </location>
</feature>
<evidence type="ECO:0000256" key="6">
    <source>
        <dbReference type="ARBA" id="ARBA00023136"/>
    </source>
</evidence>
<name>A0A2U2AD23_9GAMM</name>
<feature type="transmembrane region" description="Helical" evidence="7">
    <location>
        <begin position="73"/>
        <end position="92"/>
    </location>
</feature>
<comment type="caution">
    <text evidence="9">The sequence shown here is derived from an EMBL/GenBank/DDBJ whole genome shotgun (WGS) entry which is preliminary data.</text>
</comment>
<dbReference type="InterPro" id="IPR020846">
    <property type="entry name" value="MFS_dom"/>
</dbReference>
<keyword evidence="3" id="KW-1003">Cell membrane</keyword>
<keyword evidence="10" id="KW-1185">Reference proteome</keyword>
<dbReference type="InterPro" id="IPR011701">
    <property type="entry name" value="MFS"/>
</dbReference>
<dbReference type="InterPro" id="IPR036259">
    <property type="entry name" value="MFS_trans_sf"/>
</dbReference>
<dbReference type="RefSeq" id="WP_109189951.1">
    <property type="nucleotide sequence ID" value="NZ_BMYA01000004.1"/>
</dbReference>
<feature type="domain" description="Major facilitator superfamily (MFS) profile" evidence="8">
    <location>
        <begin position="7"/>
        <end position="494"/>
    </location>
</feature>
<dbReference type="PANTHER" id="PTHR42718:SF47">
    <property type="entry name" value="METHYL VIOLOGEN RESISTANCE PROTEIN SMVA"/>
    <property type="match status" value="1"/>
</dbReference>
<dbReference type="AlphaFoldDB" id="A0A2U2AD23"/>
<sequence length="502" mass="54083">MHLKWKILALIILIYLPVSIDATVLHVALPTLGLTLSATATELLWIIDIYSLMMAGLLLPMGVLGDRMGYKKLAILGLIIFGFSSLFAALSTSPMMLIVARAFLAVGAAMILPATLSGVRSTFTDDAERAMALGLWTTIGVAGAAIGPLVGGYLLQYFYWGSVFLINIPIVIIAIIGILWIVPAQKENPAQQWQIGKALLLIIGILMTIYALKSFIKMDGNLLLPITLGVLGIALLIYFVRRELQLENPMFDFGLLKERTLAIGVIIAITAMISMVGFEFVMAQELQFVYGFTPLKAGLFMLPLMLASGLGGPIAGWLVARFGLRAVATIGIGISAISFFGLAFTNIMTQTYLVWGFLILLGLSIGIALLASTTAIMSAAPPEKSASAGAIEGMAYELGAGFGVVFFGMFLTLIFSHHIMVPADLLPEQAQMASSSINQAFLVAEQLSNQEAAQRLVETARESFVFAHFFLLLLSGILLSLLTVIVWRFLPKRMITSGSISH</sequence>
<feature type="transmembrane region" description="Helical" evidence="7">
    <location>
        <begin position="7"/>
        <end position="28"/>
    </location>
</feature>